<gene>
    <name evidence="2" type="ORF">ECRASSUSDP1_LOCUS1307</name>
</gene>
<evidence type="ECO:0000313" key="3">
    <source>
        <dbReference type="Proteomes" id="UP001295684"/>
    </source>
</evidence>
<dbReference type="EMBL" id="CAMPGE010001234">
    <property type="protein sequence ID" value="CAI2360012.1"/>
    <property type="molecule type" value="Genomic_DNA"/>
</dbReference>
<proteinExistence type="predicted"/>
<evidence type="ECO:0000313" key="2">
    <source>
        <dbReference type="EMBL" id="CAI2360012.1"/>
    </source>
</evidence>
<dbReference type="AlphaFoldDB" id="A0AAD1U0M7"/>
<feature type="compositionally biased region" description="Basic and acidic residues" evidence="1">
    <location>
        <begin position="17"/>
        <end position="27"/>
    </location>
</feature>
<dbReference type="Proteomes" id="UP001295684">
    <property type="component" value="Unassembled WGS sequence"/>
</dbReference>
<feature type="compositionally biased region" description="Polar residues" evidence="1">
    <location>
        <begin position="1"/>
        <end position="15"/>
    </location>
</feature>
<feature type="region of interest" description="Disordered" evidence="1">
    <location>
        <begin position="145"/>
        <end position="173"/>
    </location>
</feature>
<name>A0AAD1U0M7_EUPCR</name>
<feature type="region of interest" description="Disordered" evidence="1">
    <location>
        <begin position="1"/>
        <end position="27"/>
    </location>
</feature>
<accession>A0AAD1U0M7</accession>
<comment type="caution">
    <text evidence="2">The sequence shown here is derived from an EMBL/GenBank/DDBJ whole genome shotgun (WGS) entry which is preliminary data.</text>
</comment>
<evidence type="ECO:0000256" key="1">
    <source>
        <dbReference type="SAM" id="MobiDB-lite"/>
    </source>
</evidence>
<reference evidence="2" key="1">
    <citation type="submission" date="2023-07" db="EMBL/GenBank/DDBJ databases">
        <authorList>
            <consortium name="AG Swart"/>
            <person name="Singh M."/>
            <person name="Singh A."/>
            <person name="Seah K."/>
            <person name="Emmerich C."/>
        </authorList>
    </citation>
    <scope>NUCLEOTIDE SEQUENCE</scope>
    <source>
        <strain evidence="2">DP1</strain>
    </source>
</reference>
<keyword evidence="3" id="KW-1185">Reference proteome</keyword>
<protein>
    <submittedName>
        <fullName evidence="2">Uncharacterized protein</fullName>
    </submittedName>
</protein>
<organism evidence="2 3">
    <name type="scientific">Euplotes crassus</name>
    <dbReference type="NCBI Taxonomy" id="5936"/>
    <lineage>
        <taxon>Eukaryota</taxon>
        <taxon>Sar</taxon>
        <taxon>Alveolata</taxon>
        <taxon>Ciliophora</taxon>
        <taxon>Intramacronucleata</taxon>
        <taxon>Spirotrichea</taxon>
        <taxon>Hypotrichia</taxon>
        <taxon>Euplotida</taxon>
        <taxon>Euplotidae</taxon>
        <taxon>Moneuplotes</taxon>
    </lineage>
</organism>
<sequence>MSFRGQGNRSLSRFKQPNKEIKDPGARNKEEIIREVANRPMGKSSNVIQPIQSCYREYRSPINWAFQMFDPNKFHREFFHCNVEDLSRVIKQNINSQDLLSNKKAKTLESVEFIRKVQQQSNPQNQPDGWGLKIDKSVSRFDTVLQRSLMPPPNPKANTSKTRRNGQDKTEPQKVWNQNKILCEDGNAFTPTAKFEEEKSVQLSNNLRREGIEEEPDFDFPVSPKNNRKMNRWGKCHDKKLFAAIRFLEKKGILKLNDLLTMNASTEAKCDQGVKILANKISWNWQYENLVERVKNLSDKKFSFREIKTLKRIIKKEYRHKPLDYEKILYHFPGKTVEKLMATCDHIMACIKDKSLSRFKNEK</sequence>